<dbReference type="PANTHER" id="PTHR48182">
    <property type="entry name" value="PROTEIN SERAC1"/>
    <property type="match status" value="1"/>
</dbReference>
<feature type="non-terminal residue" evidence="7">
    <location>
        <position position="1"/>
    </location>
</feature>
<dbReference type="EMBL" id="PYWC01000063">
    <property type="protein sequence ID" value="PWW74290.1"/>
    <property type="molecule type" value="Genomic_DNA"/>
</dbReference>
<dbReference type="GO" id="GO:0016020">
    <property type="term" value="C:membrane"/>
    <property type="evidence" value="ECO:0007669"/>
    <property type="project" value="UniProtKB-SubCell"/>
</dbReference>
<organism evidence="7 8">
    <name type="scientific">Tuber magnatum</name>
    <name type="common">white Piedmont truffle</name>
    <dbReference type="NCBI Taxonomy" id="42249"/>
    <lineage>
        <taxon>Eukaryota</taxon>
        <taxon>Fungi</taxon>
        <taxon>Dikarya</taxon>
        <taxon>Ascomycota</taxon>
        <taxon>Pezizomycotina</taxon>
        <taxon>Pezizomycetes</taxon>
        <taxon>Pezizales</taxon>
        <taxon>Tuberaceae</taxon>
        <taxon>Tuber</taxon>
    </lineage>
</organism>
<comment type="subcellular location">
    <subcellularLocation>
        <location evidence="2">Endoplasmic reticulum</location>
    </subcellularLocation>
    <subcellularLocation>
        <location evidence="3">Membrane</location>
    </subcellularLocation>
    <subcellularLocation>
        <location evidence="1">Mitochondrion</location>
    </subcellularLocation>
</comment>
<evidence type="ECO:0000256" key="4">
    <source>
        <dbReference type="ARBA" id="ARBA00022824"/>
    </source>
</evidence>
<evidence type="ECO:0000256" key="1">
    <source>
        <dbReference type="ARBA" id="ARBA00004173"/>
    </source>
</evidence>
<keyword evidence="6" id="KW-0472">Membrane</keyword>
<accession>A0A317SKX6</accession>
<dbReference type="SUPFAM" id="SSF53474">
    <property type="entry name" value="alpha/beta-Hydrolases"/>
    <property type="match status" value="1"/>
</dbReference>
<proteinExistence type="predicted"/>
<evidence type="ECO:0000256" key="6">
    <source>
        <dbReference type="ARBA" id="ARBA00023136"/>
    </source>
</evidence>
<name>A0A317SKX6_9PEZI</name>
<comment type="caution">
    <text evidence="7">The sequence shown here is derived from an EMBL/GenBank/DDBJ whole genome shotgun (WGS) entry which is preliminary data.</text>
</comment>
<dbReference type="Gene3D" id="3.40.50.1820">
    <property type="entry name" value="alpha/beta hydrolase"/>
    <property type="match status" value="1"/>
</dbReference>
<sequence length="110" mass="12284">DHGITIVAIHGLGGHMEDTWTFTDKGERNLWLKDDLPLTDEFRNARIYSFRYDASIVGSKSVATIRQIASSLNQCLIDMQDTKPLIFVCHSLGGIIAKSVRIPYSFVSAK</sequence>
<evidence type="ECO:0000256" key="3">
    <source>
        <dbReference type="ARBA" id="ARBA00004370"/>
    </source>
</evidence>
<keyword evidence="8" id="KW-1185">Reference proteome</keyword>
<dbReference type="InterPro" id="IPR052374">
    <property type="entry name" value="SERAC1"/>
</dbReference>
<dbReference type="InterPro" id="IPR029058">
    <property type="entry name" value="AB_hydrolase_fold"/>
</dbReference>
<reference evidence="7 8" key="1">
    <citation type="submission" date="2018-03" db="EMBL/GenBank/DDBJ databases">
        <title>Genomes of Pezizomycetes fungi and the evolution of truffles.</title>
        <authorList>
            <person name="Murat C."/>
            <person name="Payen T."/>
            <person name="Noel B."/>
            <person name="Kuo A."/>
            <person name="Martin F.M."/>
        </authorList>
    </citation>
    <scope>NUCLEOTIDE SEQUENCE [LARGE SCALE GENOMIC DNA]</scope>
    <source>
        <strain evidence="7">091103-1</strain>
    </source>
</reference>
<dbReference type="AlphaFoldDB" id="A0A317SKX6"/>
<evidence type="ECO:0000256" key="5">
    <source>
        <dbReference type="ARBA" id="ARBA00023128"/>
    </source>
</evidence>
<dbReference type="GO" id="GO:0005783">
    <property type="term" value="C:endoplasmic reticulum"/>
    <property type="evidence" value="ECO:0007669"/>
    <property type="project" value="UniProtKB-SubCell"/>
</dbReference>
<evidence type="ECO:0000313" key="7">
    <source>
        <dbReference type="EMBL" id="PWW74290.1"/>
    </source>
</evidence>
<dbReference type="OrthoDB" id="5086500at2759"/>
<keyword evidence="5" id="KW-0496">Mitochondrion</keyword>
<gene>
    <name evidence="7" type="ORF">C7212DRAFT_212113</name>
</gene>
<dbReference type="PANTHER" id="PTHR48182:SF2">
    <property type="entry name" value="PROTEIN SERAC1"/>
    <property type="match status" value="1"/>
</dbReference>
<dbReference type="GO" id="GO:0005739">
    <property type="term" value="C:mitochondrion"/>
    <property type="evidence" value="ECO:0007669"/>
    <property type="project" value="UniProtKB-SubCell"/>
</dbReference>
<protein>
    <submittedName>
        <fullName evidence="7">Uncharacterized protein</fullName>
    </submittedName>
</protein>
<dbReference type="Proteomes" id="UP000246991">
    <property type="component" value="Unassembled WGS sequence"/>
</dbReference>
<evidence type="ECO:0000256" key="2">
    <source>
        <dbReference type="ARBA" id="ARBA00004240"/>
    </source>
</evidence>
<evidence type="ECO:0000313" key="8">
    <source>
        <dbReference type="Proteomes" id="UP000246991"/>
    </source>
</evidence>
<keyword evidence="4" id="KW-0256">Endoplasmic reticulum</keyword>